<dbReference type="Proteomes" id="UP000265520">
    <property type="component" value="Unassembled WGS sequence"/>
</dbReference>
<evidence type="ECO:0000259" key="1">
    <source>
        <dbReference type="Pfam" id="PF13456"/>
    </source>
</evidence>
<dbReference type="CDD" id="cd06222">
    <property type="entry name" value="RNase_H_like"/>
    <property type="match status" value="1"/>
</dbReference>
<dbReference type="Gene3D" id="3.30.420.10">
    <property type="entry name" value="Ribonuclease H-like superfamily/Ribonuclease H"/>
    <property type="match status" value="1"/>
</dbReference>
<dbReference type="InterPro" id="IPR002156">
    <property type="entry name" value="RNaseH_domain"/>
</dbReference>
<accession>A0A392PM23</accession>
<comment type="caution">
    <text evidence="2">The sequence shown here is derived from an EMBL/GenBank/DDBJ whole genome shotgun (WGS) entry which is preliminary data.</text>
</comment>
<dbReference type="InterPro" id="IPR044730">
    <property type="entry name" value="RNase_H-like_dom_plant"/>
</dbReference>
<sequence length="111" mass="12716">MTFYHALKIARASGYHRLFCYSDSQTMLDLVLKGYKNYHCYAAIIANIHDLLKLDWDISLSHTLREGNACVDFLAKLGLTNDTKLTVWEAPPNDMKELLSSYTLRVAYPRA</sequence>
<dbReference type="AlphaFoldDB" id="A0A392PM23"/>
<proteinExistence type="predicted"/>
<dbReference type="GO" id="GO:0004523">
    <property type="term" value="F:RNA-DNA hybrid ribonuclease activity"/>
    <property type="evidence" value="ECO:0007669"/>
    <property type="project" value="InterPro"/>
</dbReference>
<dbReference type="EMBL" id="LXQA010084590">
    <property type="protein sequence ID" value="MCI12539.1"/>
    <property type="molecule type" value="Genomic_DNA"/>
</dbReference>
<dbReference type="PANTHER" id="PTHR34023:SF4">
    <property type="entry name" value="RNASE H TYPE-1 DOMAIN-CONTAINING PROTEIN"/>
    <property type="match status" value="1"/>
</dbReference>
<evidence type="ECO:0000313" key="3">
    <source>
        <dbReference type="Proteomes" id="UP000265520"/>
    </source>
</evidence>
<dbReference type="InterPro" id="IPR036397">
    <property type="entry name" value="RNaseH_sf"/>
</dbReference>
<dbReference type="PANTHER" id="PTHR34023">
    <property type="entry name" value="RNASE H DOMAIN-CONTAINING PROTEIN"/>
    <property type="match status" value="1"/>
</dbReference>
<evidence type="ECO:0000313" key="2">
    <source>
        <dbReference type="EMBL" id="MCI12539.1"/>
    </source>
</evidence>
<protein>
    <submittedName>
        <fullName evidence="2">Ribonuclease H protein</fullName>
    </submittedName>
</protein>
<reference evidence="2 3" key="1">
    <citation type="journal article" date="2018" name="Front. Plant Sci.">
        <title>Red Clover (Trifolium pratense) and Zigzag Clover (T. medium) - A Picture of Genomic Similarities and Differences.</title>
        <authorList>
            <person name="Dluhosova J."/>
            <person name="Istvanek J."/>
            <person name="Nedelnik J."/>
            <person name="Repkova J."/>
        </authorList>
    </citation>
    <scope>NUCLEOTIDE SEQUENCE [LARGE SCALE GENOMIC DNA]</scope>
    <source>
        <strain evidence="3">cv. 10/8</strain>
        <tissue evidence="2">Leaf</tissue>
    </source>
</reference>
<feature type="domain" description="RNase H type-1" evidence="1">
    <location>
        <begin position="4"/>
        <end position="77"/>
    </location>
</feature>
<dbReference type="InterPro" id="IPR012337">
    <property type="entry name" value="RNaseH-like_sf"/>
</dbReference>
<dbReference type="GO" id="GO:0003676">
    <property type="term" value="F:nucleic acid binding"/>
    <property type="evidence" value="ECO:0007669"/>
    <property type="project" value="InterPro"/>
</dbReference>
<keyword evidence="3" id="KW-1185">Reference proteome</keyword>
<dbReference type="SUPFAM" id="SSF53098">
    <property type="entry name" value="Ribonuclease H-like"/>
    <property type="match status" value="1"/>
</dbReference>
<name>A0A392PM23_9FABA</name>
<organism evidence="2 3">
    <name type="scientific">Trifolium medium</name>
    <dbReference type="NCBI Taxonomy" id="97028"/>
    <lineage>
        <taxon>Eukaryota</taxon>
        <taxon>Viridiplantae</taxon>
        <taxon>Streptophyta</taxon>
        <taxon>Embryophyta</taxon>
        <taxon>Tracheophyta</taxon>
        <taxon>Spermatophyta</taxon>
        <taxon>Magnoliopsida</taxon>
        <taxon>eudicotyledons</taxon>
        <taxon>Gunneridae</taxon>
        <taxon>Pentapetalae</taxon>
        <taxon>rosids</taxon>
        <taxon>fabids</taxon>
        <taxon>Fabales</taxon>
        <taxon>Fabaceae</taxon>
        <taxon>Papilionoideae</taxon>
        <taxon>50 kb inversion clade</taxon>
        <taxon>NPAAA clade</taxon>
        <taxon>Hologalegina</taxon>
        <taxon>IRL clade</taxon>
        <taxon>Trifolieae</taxon>
        <taxon>Trifolium</taxon>
    </lineage>
</organism>
<dbReference type="Pfam" id="PF13456">
    <property type="entry name" value="RVT_3"/>
    <property type="match status" value="1"/>
</dbReference>